<feature type="domain" description="Core-binding (CB)" evidence="3">
    <location>
        <begin position="62"/>
        <end position="144"/>
    </location>
</feature>
<protein>
    <submittedName>
        <fullName evidence="4">N-terminal phage integrase SAM-like domain-containing protein</fullName>
    </submittedName>
</protein>
<dbReference type="AlphaFoldDB" id="A0A9Y2EVY6"/>
<dbReference type="KEGG" id="sgbi:P3F81_06205"/>
<organism evidence="4 5">
    <name type="scientific">Selenobaculum gibii</name>
    <dbReference type="NCBI Taxonomy" id="3054208"/>
    <lineage>
        <taxon>Bacteria</taxon>
        <taxon>Bacillati</taxon>
        <taxon>Bacillota</taxon>
        <taxon>Negativicutes</taxon>
        <taxon>Selenomonadales</taxon>
        <taxon>Selenomonadaceae</taxon>
        <taxon>Selenobaculum</taxon>
    </lineage>
</organism>
<keyword evidence="5" id="KW-1185">Reference proteome</keyword>
<dbReference type="Proteomes" id="UP001243623">
    <property type="component" value="Chromosome"/>
</dbReference>
<dbReference type="EMBL" id="CP120678">
    <property type="protein sequence ID" value="WIW71884.1"/>
    <property type="molecule type" value="Genomic_DNA"/>
</dbReference>
<dbReference type="Gene3D" id="1.10.150.130">
    <property type="match status" value="1"/>
</dbReference>
<name>A0A9Y2EVY6_9FIRM</name>
<proteinExistence type="predicted"/>
<evidence type="ECO:0000313" key="4">
    <source>
        <dbReference type="EMBL" id="WIW71884.1"/>
    </source>
</evidence>
<evidence type="ECO:0000256" key="2">
    <source>
        <dbReference type="PROSITE-ProRule" id="PRU01248"/>
    </source>
</evidence>
<sequence>MKGSVRKRGGIWYYRINLGIIDNERKETERAVGTSEKEVWKALRQAMVDIDQTGRYFDPSSKSFSDYLDEFIESRELNLKEYTLIRYKSAIKNHLKPALGKYKIKNISPALIQKFIDSKKREGFSQNTTLLIFAVLRKALKYAVQLFGYIKINPKG</sequence>
<dbReference type="InterPro" id="IPR004107">
    <property type="entry name" value="Integrase_SAM-like_N"/>
</dbReference>
<keyword evidence="1 2" id="KW-0238">DNA-binding</keyword>
<dbReference type="GO" id="GO:0003677">
    <property type="term" value="F:DNA binding"/>
    <property type="evidence" value="ECO:0007669"/>
    <property type="project" value="UniProtKB-UniRule"/>
</dbReference>
<dbReference type="RefSeq" id="WP_147668676.1">
    <property type="nucleotide sequence ID" value="NZ_CP120678.1"/>
</dbReference>
<gene>
    <name evidence="4" type="ORF">P3F81_06205</name>
</gene>
<dbReference type="InterPro" id="IPR044068">
    <property type="entry name" value="CB"/>
</dbReference>
<dbReference type="GO" id="GO:0015074">
    <property type="term" value="P:DNA integration"/>
    <property type="evidence" value="ECO:0007669"/>
    <property type="project" value="InterPro"/>
</dbReference>
<dbReference type="InterPro" id="IPR010998">
    <property type="entry name" value="Integrase_recombinase_N"/>
</dbReference>
<reference evidence="4" key="1">
    <citation type="submission" date="2023-03" db="EMBL/GenBank/DDBJ databases">
        <title>Selenobaculum gbiensis gen. nov. sp. nov., a new bacterium isolated from the gut microbiota of IBD patient.</title>
        <authorList>
            <person name="Yeo S."/>
            <person name="Park H."/>
            <person name="Huh C.S."/>
        </authorList>
    </citation>
    <scope>NUCLEOTIDE SEQUENCE</scope>
    <source>
        <strain evidence="4">ICN-92133</strain>
    </source>
</reference>
<dbReference type="Pfam" id="PF14659">
    <property type="entry name" value="Phage_int_SAM_3"/>
    <property type="match status" value="1"/>
</dbReference>
<dbReference type="SUPFAM" id="SSF56349">
    <property type="entry name" value="DNA breaking-rejoining enzymes"/>
    <property type="match status" value="1"/>
</dbReference>
<dbReference type="PROSITE" id="PS51900">
    <property type="entry name" value="CB"/>
    <property type="match status" value="1"/>
</dbReference>
<evidence type="ECO:0000256" key="1">
    <source>
        <dbReference type="ARBA" id="ARBA00023125"/>
    </source>
</evidence>
<evidence type="ECO:0000313" key="5">
    <source>
        <dbReference type="Proteomes" id="UP001243623"/>
    </source>
</evidence>
<accession>A0A9Y2EVY6</accession>
<evidence type="ECO:0000259" key="3">
    <source>
        <dbReference type="PROSITE" id="PS51900"/>
    </source>
</evidence>
<dbReference type="InterPro" id="IPR011010">
    <property type="entry name" value="DNA_brk_join_enz"/>
</dbReference>